<dbReference type="EMBL" id="VSWC01000015">
    <property type="protein sequence ID" value="KAA1113240.1"/>
    <property type="molecule type" value="Genomic_DNA"/>
</dbReference>
<feature type="compositionally biased region" description="Pro residues" evidence="1">
    <location>
        <begin position="1"/>
        <end position="15"/>
    </location>
</feature>
<dbReference type="AlphaFoldDB" id="A0A5B0QJF1"/>
<name>A0A5B0QJF1_PUCGR</name>
<sequence>MNPPNPPTPYKPPRTQPKTSGPGNPRIASPSQQIGGRLDIRPLTSLTAGRHHIRPSLTAGQHHTLTAKLTHHSPANNCESTELIRLTSPLDHTQLFSAFDLENQSS</sequence>
<feature type="region of interest" description="Disordered" evidence="1">
    <location>
        <begin position="1"/>
        <end position="37"/>
    </location>
</feature>
<protein>
    <submittedName>
        <fullName evidence="2">Uncharacterized protein</fullName>
    </submittedName>
</protein>
<evidence type="ECO:0000256" key="1">
    <source>
        <dbReference type="SAM" id="MobiDB-lite"/>
    </source>
</evidence>
<reference evidence="2 3" key="1">
    <citation type="submission" date="2019-05" db="EMBL/GenBank/DDBJ databases">
        <title>Emergence of the Ug99 lineage of the wheat stem rust pathogen through somatic hybridization.</title>
        <authorList>
            <person name="Li F."/>
            <person name="Upadhyaya N.M."/>
            <person name="Sperschneider J."/>
            <person name="Matny O."/>
            <person name="Nguyen-Phuc H."/>
            <person name="Mago R."/>
            <person name="Raley C."/>
            <person name="Miller M.E."/>
            <person name="Silverstein K.A.T."/>
            <person name="Henningsen E."/>
            <person name="Hirsch C.D."/>
            <person name="Visser B."/>
            <person name="Pretorius Z.A."/>
            <person name="Steffenson B.J."/>
            <person name="Schwessinger B."/>
            <person name="Dodds P.N."/>
            <person name="Figueroa M."/>
        </authorList>
    </citation>
    <scope>NUCLEOTIDE SEQUENCE [LARGE SCALE GENOMIC DNA]</scope>
    <source>
        <strain evidence="2">21-0</strain>
    </source>
</reference>
<organism evidence="2 3">
    <name type="scientific">Puccinia graminis f. sp. tritici</name>
    <dbReference type="NCBI Taxonomy" id="56615"/>
    <lineage>
        <taxon>Eukaryota</taxon>
        <taxon>Fungi</taxon>
        <taxon>Dikarya</taxon>
        <taxon>Basidiomycota</taxon>
        <taxon>Pucciniomycotina</taxon>
        <taxon>Pucciniomycetes</taxon>
        <taxon>Pucciniales</taxon>
        <taxon>Pucciniaceae</taxon>
        <taxon>Puccinia</taxon>
    </lineage>
</organism>
<accession>A0A5B0QJF1</accession>
<keyword evidence="3" id="KW-1185">Reference proteome</keyword>
<dbReference type="Proteomes" id="UP000324748">
    <property type="component" value="Unassembled WGS sequence"/>
</dbReference>
<evidence type="ECO:0000313" key="2">
    <source>
        <dbReference type="EMBL" id="KAA1113240.1"/>
    </source>
</evidence>
<gene>
    <name evidence="2" type="ORF">PGT21_026133</name>
</gene>
<evidence type="ECO:0000313" key="3">
    <source>
        <dbReference type="Proteomes" id="UP000324748"/>
    </source>
</evidence>
<comment type="caution">
    <text evidence="2">The sequence shown here is derived from an EMBL/GenBank/DDBJ whole genome shotgun (WGS) entry which is preliminary data.</text>
</comment>
<proteinExistence type="predicted"/>